<keyword evidence="3" id="KW-1185">Reference proteome</keyword>
<dbReference type="Pfam" id="PF19054">
    <property type="entry name" value="DUF5753"/>
    <property type="match status" value="1"/>
</dbReference>
<reference evidence="2 3" key="1">
    <citation type="submission" date="2020-03" db="EMBL/GenBank/DDBJ databases">
        <title>Draft genome of Streptomyces sp. ventii, isolated from the Axial Seamount in the Pacific Ocean, and resequencing of the two type strains Streptomyces lonarensis strain NCL 716 and Streptomyces bohaiensis strain 11A07.</title>
        <authorList>
            <person name="Loughran R.M."/>
            <person name="Pfannmuller K.M."/>
            <person name="Wasson B.J."/>
            <person name="Deadmond M.C."/>
            <person name="Paddock B.E."/>
            <person name="Koyack M.J."/>
            <person name="Gallegos D.A."/>
            <person name="Mitchell E.A."/>
            <person name="Ushijima B."/>
            <person name="Saw J.H."/>
            <person name="Mcphail K.L."/>
            <person name="Videau P."/>
        </authorList>
    </citation>
    <scope>NUCLEOTIDE SEQUENCE [LARGE SCALE GENOMIC DNA]</scope>
    <source>
        <strain evidence="3">5675061</strain>
    </source>
</reference>
<organism evidence="2 3">
    <name type="scientific">Streptomyces spiramenti</name>
    <dbReference type="NCBI Taxonomy" id="2720606"/>
    <lineage>
        <taxon>Bacteria</taxon>
        <taxon>Bacillati</taxon>
        <taxon>Actinomycetota</taxon>
        <taxon>Actinomycetes</taxon>
        <taxon>Kitasatosporales</taxon>
        <taxon>Streptomycetaceae</taxon>
        <taxon>Streptomyces</taxon>
    </lineage>
</organism>
<proteinExistence type="predicted"/>
<comment type="caution">
    <text evidence="2">The sequence shown here is derived from an EMBL/GenBank/DDBJ whole genome shotgun (WGS) entry which is preliminary data.</text>
</comment>
<evidence type="ECO:0000313" key="2">
    <source>
        <dbReference type="EMBL" id="NJP68767.1"/>
    </source>
</evidence>
<feature type="domain" description="DUF5753" evidence="1">
    <location>
        <begin position="4"/>
        <end position="170"/>
    </location>
</feature>
<dbReference type="InterPro" id="IPR043917">
    <property type="entry name" value="DUF5753"/>
</dbReference>
<evidence type="ECO:0000259" key="1">
    <source>
        <dbReference type="Pfam" id="PF19054"/>
    </source>
</evidence>
<accession>A0ABX1ANX1</accession>
<protein>
    <recommendedName>
        <fullName evidence="1">DUF5753 domain-containing protein</fullName>
    </recommendedName>
</protein>
<gene>
    <name evidence="2" type="ORF">HCJ92_21350</name>
</gene>
<sequence length="178" mass="19376">MFRAATVHRLYSAGLVPGILQSAGYVRAVLGIASTVHGLPTEDIEGAVRARLDRSRIIHEQGRRFVVVVEESVLRYRVAGADSMGAQLGYLLTAGALPAVSLGVIPMDTTRLHWPEETFHMYDSARVTVELVSADLTVTQPEEVAQYAAAFERLRSMAVYGAEARALITRAVEALDRP</sequence>
<dbReference type="RefSeq" id="WP_167935249.1">
    <property type="nucleotide sequence ID" value="NZ_JAAVJB010000273.1"/>
</dbReference>
<name>A0ABX1ANX1_9ACTN</name>
<dbReference type="Proteomes" id="UP000746503">
    <property type="component" value="Unassembled WGS sequence"/>
</dbReference>
<evidence type="ECO:0000313" key="3">
    <source>
        <dbReference type="Proteomes" id="UP000746503"/>
    </source>
</evidence>
<dbReference type="EMBL" id="JAAVJB010000273">
    <property type="protein sequence ID" value="NJP68767.1"/>
    <property type="molecule type" value="Genomic_DNA"/>
</dbReference>